<keyword evidence="2" id="KW-0645">Protease</keyword>
<keyword evidence="4" id="KW-1133">Transmembrane helix</keyword>
<comment type="caution">
    <text evidence="6">The sequence shown here is derived from an EMBL/GenBank/DDBJ whole genome shotgun (WGS) entry which is preliminary data.</text>
</comment>
<dbReference type="GO" id="GO:0008234">
    <property type="term" value="F:cysteine-type peptidase activity"/>
    <property type="evidence" value="ECO:0007669"/>
    <property type="project" value="InterPro"/>
</dbReference>
<evidence type="ECO:0000313" key="7">
    <source>
        <dbReference type="Proteomes" id="UP000237271"/>
    </source>
</evidence>
<keyword evidence="4" id="KW-0472">Membrane</keyword>
<dbReference type="EMBL" id="NCKW01020124">
    <property type="protein sequence ID" value="POM58964.1"/>
    <property type="molecule type" value="Genomic_DNA"/>
</dbReference>
<dbReference type="InterPro" id="IPR003653">
    <property type="entry name" value="Peptidase_C48_C"/>
</dbReference>
<keyword evidence="7" id="KW-1185">Reference proteome</keyword>
<keyword evidence="3 6" id="KW-0378">Hydrolase</keyword>
<dbReference type="Proteomes" id="UP000237271">
    <property type="component" value="Unassembled WGS sequence"/>
</dbReference>
<evidence type="ECO:0000256" key="2">
    <source>
        <dbReference type="ARBA" id="ARBA00022670"/>
    </source>
</evidence>
<comment type="similarity">
    <text evidence="1">Belongs to the peptidase C48 family.</text>
</comment>
<gene>
    <name evidence="6" type="ORF">PHPALM_36324</name>
</gene>
<sequence length="155" mass="17939">MCYALPPKERISRFNYIVLPVHLNGIHWGIIIVSLIYHGNAIITPYYYEPLLYRATVENVYEENMEQKSNVNDSIPCRRAKEWIDSPRQPDGTSCGVLCITQAYDILNDFFRLARTSVTAGDIAIMRLRIMWMILSQPDVTTKSNKLAPRCRNDR</sequence>
<evidence type="ECO:0000259" key="5">
    <source>
        <dbReference type="PROSITE" id="PS50600"/>
    </source>
</evidence>
<evidence type="ECO:0000313" key="6">
    <source>
        <dbReference type="EMBL" id="POM58964.1"/>
    </source>
</evidence>
<dbReference type="Gene3D" id="3.40.395.10">
    <property type="entry name" value="Adenoviral Proteinase, Chain A"/>
    <property type="match status" value="1"/>
</dbReference>
<dbReference type="PROSITE" id="PS50600">
    <property type="entry name" value="ULP_PROTEASE"/>
    <property type="match status" value="1"/>
</dbReference>
<evidence type="ECO:0000256" key="1">
    <source>
        <dbReference type="ARBA" id="ARBA00005234"/>
    </source>
</evidence>
<feature type="transmembrane region" description="Helical" evidence="4">
    <location>
        <begin position="26"/>
        <end position="48"/>
    </location>
</feature>
<reference evidence="6 7" key="1">
    <citation type="journal article" date="2017" name="Genome Biol. Evol.">
        <title>Phytophthora megakarya and P. palmivora, closely related causal agents of cacao black pod rot, underwent increases in genome sizes and gene numbers by different mechanisms.</title>
        <authorList>
            <person name="Ali S.S."/>
            <person name="Shao J."/>
            <person name="Lary D.J."/>
            <person name="Kronmiller B."/>
            <person name="Shen D."/>
            <person name="Strem M.D."/>
            <person name="Amoako-Attah I."/>
            <person name="Akrofi A.Y."/>
            <person name="Begoude B.A."/>
            <person name="Ten Hoopen G.M."/>
            <person name="Coulibaly K."/>
            <person name="Kebe B.I."/>
            <person name="Melnick R.L."/>
            <person name="Guiltinan M.J."/>
            <person name="Tyler B.M."/>
            <person name="Meinhardt L.W."/>
            <person name="Bailey B.A."/>
        </authorList>
    </citation>
    <scope>NUCLEOTIDE SEQUENCE [LARGE SCALE GENOMIC DNA]</scope>
    <source>
        <strain evidence="7">sbr112.9</strain>
    </source>
</reference>
<dbReference type="GO" id="GO:0006508">
    <property type="term" value="P:proteolysis"/>
    <property type="evidence" value="ECO:0007669"/>
    <property type="project" value="UniProtKB-KW"/>
</dbReference>
<name>A0A2P4X0A1_9STRA</name>
<dbReference type="AlphaFoldDB" id="A0A2P4X0A1"/>
<dbReference type="SUPFAM" id="SSF54001">
    <property type="entry name" value="Cysteine proteinases"/>
    <property type="match status" value="1"/>
</dbReference>
<protein>
    <submittedName>
        <fullName evidence="6">Ubiquitin carboxyl-terminal hydrolase</fullName>
    </submittedName>
</protein>
<organism evidence="6 7">
    <name type="scientific">Phytophthora palmivora</name>
    <dbReference type="NCBI Taxonomy" id="4796"/>
    <lineage>
        <taxon>Eukaryota</taxon>
        <taxon>Sar</taxon>
        <taxon>Stramenopiles</taxon>
        <taxon>Oomycota</taxon>
        <taxon>Peronosporomycetes</taxon>
        <taxon>Peronosporales</taxon>
        <taxon>Peronosporaceae</taxon>
        <taxon>Phytophthora</taxon>
    </lineage>
</organism>
<feature type="domain" description="Ubiquitin-like protease family profile" evidence="5">
    <location>
        <begin position="1"/>
        <end position="106"/>
    </location>
</feature>
<proteinExistence type="inferred from homology"/>
<dbReference type="OrthoDB" id="110536at2759"/>
<evidence type="ECO:0000256" key="4">
    <source>
        <dbReference type="SAM" id="Phobius"/>
    </source>
</evidence>
<evidence type="ECO:0000256" key="3">
    <source>
        <dbReference type="ARBA" id="ARBA00022801"/>
    </source>
</evidence>
<keyword evidence="4" id="KW-0812">Transmembrane</keyword>
<accession>A0A2P4X0A1</accession>
<dbReference type="InterPro" id="IPR038765">
    <property type="entry name" value="Papain-like_cys_pep_sf"/>
</dbReference>